<dbReference type="PANTHER" id="PTHR11002">
    <property type="entry name" value="CARBONIC ANHYDRASE"/>
    <property type="match status" value="1"/>
</dbReference>
<comment type="catalytic activity">
    <reaction evidence="7">
        <text>hydrogencarbonate + H(+) = CO2 + H2O</text>
        <dbReference type="Rhea" id="RHEA:10748"/>
        <dbReference type="ChEBI" id="CHEBI:15377"/>
        <dbReference type="ChEBI" id="CHEBI:15378"/>
        <dbReference type="ChEBI" id="CHEBI:16526"/>
        <dbReference type="ChEBI" id="CHEBI:17544"/>
        <dbReference type="EC" id="4.2.1.1"/>
    </reaction>
</comment>
<organism evidence="10">
    <name type="scientific">Salix viminalis</name>
    <name type="common">Common osier</name>
    <name type="synonym">Basket willow</name>
    <dbReference type="NCBI Taxonomy" id="40686"/>
    <lineage>
        <taxon>Eukaryota</taxon>
        <taxon>Viridiplantae</taxon>
        <taxon>Streptophyta</taxon>
        <taxon>Embryophyta</taxon>
        <taxon>Tracheophyta</taxon>
        <taxon>Spermatophyta</taxon>
        <taxon>Magnoliopsida</taxon>
        <taxon>eudicotyledons</taxon>
        <taxon>Gunneridae</taxon>
        <taxon>Pentapetalae</taxon>
        <taxon>rosids</taxon>
        <taxon>fabids</taxon>
        <taxon>Malpighiales</taxon>
        <taxon>Salicaceae</taxon>
        <taxon>Saliceae</taxon>
        <taxon>Salix</taxon>
    </lineage>
</organism>
<dbReference type="EC" id="4.2.1.1" evidence="3"/>
<feature type="binding site" evidence="8">
    <location>
        <position position="141"/>
    </location>
    <ligand>
        <name>Zn(2+)</name>
        <dbReference type="ChEBI" id="CHEBI:29105"/>
    </ligand>
</feature>
<evidence type="ECO:0000256" key="4">
    <source>
        <dbReference type="ARBA" id="ARBA00022799"/>
    </source>
</evidence>
<evidence type="ECO:0000256" key="3">
    <source>
        <dbReference type="ARBA" id="ARBA00012925"/>
    </source>
</evidence>
<feature type="binding site" evidence="8">
    <location>
        <position position="193"/>
    </location>
    <ligand>
        <name>Zn(2+)</name>
        <dbReference type="ChEBI" id="CHEBI:29105"/>
    </ligand>
</feature>
<evidence type="ECO:0000256" key="9">
    <source>
        <dbReference type="SAM" id="MobiDB-lite"/>
    </source>
</evidence>
<dbReference type="GO" id="GO:0004089">
    <property type="term" value="F:carbonate dehydratase activity"/>
    <property type="evidence" value="ECO:0007669"/>
    <property type="project" value="UniProtKB-EC"/>
</dbReference>
<keyword evidence="8" id="KW-0479">Metal-binding</keyword>
<protein>
    <recommendedName>
        <fullName evidence="3">carbonic anhydrase</fullName>
        <ecNumber evidence="3">4.2.1.1</ecNumber>
    </recommendedName>
</protein>
<dbReference type="PANTHER" id="PTHR11002:SF12">
    <property type="entry name" value="CARBONIC ANHYDRASE"/>
    <property type="match status" value="1"/>
</dbReference>
<dbReference type="GO" id="GO:0008270">
    <property type="term" value="F:zinc ion binding"/>
    <property type="evidence" value="ECO:0007669"/>
    <property type="project" value="InterPro"/>
</dbReference>
<evidence type="ECO:0000256" key="8">
    <source>
        <dbReference type="PIRSR" id="PIRSR601765-1"/>
    </source>
</evidence>
<evidence type="ECO:0000256" key="6">
    <source>
        <dbReference type="ARBA" id="ARBA00023239"/>
    </source>
</evidence>
<dbReference type="Gene3D" id="3.40.1050.10">
    <property type="entry name" value="Carbonic anhydrase"/>
    <property type="match status" value="1"/>
</dbReference>
<dbReference type="SUPFAM" id="SSF53056">
    <property type="entry name" value="beta-carbonic anhydrase, cab"/>
    <property type="match status" value="1"/>
</dbReference>
<dbReference type="InterPro" id="IPR015892">
    <property type="entry name" value="Carbonic_anhydrase_CS"/>
</dbReference>
<comment type="function">
    <text evidence="1">Reversible hydration of carbon dioxide.</text>
</comment>
<comment type="cofactor">
    <cofactor evidence="8">
        <name>Zn(2+)</name>
        <dbReference type="ChEBI" id="CHEBI:29105"/>
    </cofactor>
    <text evidence="8">Binds 1 zinc ion per subunit.</text>
</comment>
<name>A0A6N2MGH5_SALVM</name>
<feature type="compositionally biased region" description="Basic and acidic residues" evidence="9">
    <location>
        <begin position="540"/>
        <end position="549"/>
    </location>
</feature>
<evidence type="ECO:0000256" key="5">
    <source>
        <dbReference type="ARBA" id="ARBA00022833"/>
    </source>
</evidence>
<dbReference type="InterPro" id="IPR036874">
    <property type="entry name" value="Carbonic_anhydrase_sf"/>
</dbReference>
<gene>
    <name evidence="10" type="ORF">SVIM_LOCUS363696</name>
</gene>
<keyword evidence="5 8" id="KW-0862">Zinc</keyword>
<evidence type="ECO:0000256" key="2">
    <source>
        <dbReference type="ARBA" id="ARBA00006217"/>
    </source>
</evidence>
<evidence type="ECO:0000256" key="1">
    <source>
        <dbReference type="ARBA" id="ARBA00002904"/>
    </source>
</evidence>
<dbReference type="Pfam" id="PF00484">
    <property type="entry name" value="Pro_CA"/>
    <property type="match status" value="1"/>
</dbReference>
<dbReference type="PROSITE" id="PS00704">
    <property type="entry name" value="PROK_CO2_ANHYDRASE_1"/>
    <property type="match status" value="1"/>
</dbReference>
<dbReference type="InterPro" id="IPR001765">
    <property type="entry name" value="Carbonic_anhydrase"/>
</dbReference>
<proteinExistence type="inferred from homology"/>
<feature type="compositionally biased region" description="Basic and acidic residues" evidence="9">
    <location>
        <begin position="484"/>
        <end position="530"/>
    </location>
</feature>
<comment type="similarity">
    <text evidence="2">Belongs to the beta-class carbonic anhydrase family.</text>
</comment>
<evidence type="ECO:0000256" key="7">
    <source>
        <dbReference type="ARBA" id="ARBA00048348"/>
    </source>
</evidence>
<accession>A0A6N2MGH5</accession>
<dbReference type="GO" id="GO:0015976">
    <property type="term" value="P:carbon utilization"/>
    <property type="evidence" value="ECO:0007669"/>
    <property type="project" value="InterPro"/>
</dbReference>
<dbReference type="FunFam" id="3.40.1050.10:FF:000003">
    <property type="entry name" value="Carbonic anhydrase"/>
    <property type="match status" value="1"/>
</dbReference>
<sequence length="633" mass="71301">MAVPSPPFSLSKHSPSNPPSFLASNPSLDPSKAPVLRPRNAFGSEANLGGVEQTRLRLWNNLKTNSDLRLQASRELPGLTKELKSDKSERMERVEHGTDLFDEMKQRFLSFKKHKYMQNLELYEKLAKDQAPKFMVIACADSRVCPSSILGFQPGEAFVVRNVANMVPPYENGPSETNAGLEFAVNSLKVGKHFSNWSQSMRRHSRSNDSLIGSWVSVGMNARVRTKAATKLLNFDQQCKHCEKESVNCSLVNLLTYPWVEEKVRNGELAIHGGYYDFVDCAFEKWTLDYKESNPIDKSGKVANTPLATMANHVFSSFILRFLPLFVIGVSLMNSQTIPVEARQLLEVTLPEFPKLPSLPEFPKPELPEFEVPKLPELPPFLHFPDLSKITLPAIPEDINPSHSATTHQLHREIHCKPHFLPLCDQRKPYLLSNSSLTFSTAMAYRHFPLSILPLMVISMSLLNSQTILVEARQLLDVPLPELPKPKLPEIPKPELPELPKPELPELPKPKLPELPKPELPELPKPKLPEIPKPQLPELPKPKLPELPKPELPQLPKPKLPEIPKPELPQLPKPELPELPKPELPMMSPQLEFPKFEVPKLPELPPFPHLPELPKPTLPTFPKDVNPSHSTSP</sequence>
<keyword evidence="4" id="KW-0702">S-nitrosylation</keyword>
<dbReference type="EMBL" id="CAADRP010001807">
    <property type="protein sequence ID" value="VFU52724.1"/>
    <property type="molecule type" value="Genomic_DNA"/>
</dbReference>
<keyword evidence="6" id="KW-0456">Lyase</keyword>
<dbReference type="SMART" id="SM00947">
    <property type="entry name" value="Pro_CA"/>
    <property type="match status" value="1"/>
</dbReference>
<dbReference type="AlphaFoldDB" id="A0A6N2MGH5"/>
<feature type="region of interest" description="Disordered" evidence="9">
    <location>
        <begin position="1"/>
        <end position="38"/>
    </location>
</feature>
<feature type="binding site" evidence="8">
    <location>
        <position position="139"/>
    </location>
    <ligand>
        <name>Zn(2+)</name>
        <dbReference type="ChEBI" id="CHEBI:29105"/>
    </ligand>
</feature>
<feature type="compositionally biased region" description="Pro residues" evidence="9">
    <location>
        <begin position="602"/>
        <end position="619"/>
    </location>
</feature>
<feature type="region of interest" description="Disordered" evidence="9">
    <location>
        <begin position="481"/>
        <end position="633"/>
    </location>
</feature>
<evidence type="ECO:0000313" key="10">
    <source>
        <dbReference type="EMBL" id="VFU52724.1"/>
    </source>
</evidence>
<reference evidence="10" key="1">
    <citation type="submission" date="2019-03" db="EMBL/GenBank/DDBJ databases">
        <authorList>
            <person name="Mank J."/>
            <person name="Almeida P."/>
        </authorList>
    </citation>
    <scope>NUCLEOTIDE SEQUENCE</scope>
    <source>
        <strain evidence="10">78183</strain>
    </source>
</reference>